<protein>
    <submittedName>
        <fullName evidence="1">Uncharacterized protein</fullName>
    </submittedName>
</protein>
<gene>
    <name evidence="1" type="ORF">BURPS1710A_3685</name>
</gene>
<accession>A0A0E1W461</accession>
<organism evidence="1">
    <name type="scientific">Burkholderia pseudomallei 1710a</name>
    <dbReference type="NCBI Taxonomy" id="320371"/>
    <lineage>
        <taxon>Bacteria</taxon>
        <taxon>Pseudomonadati</taxon>
        <taxon>Pseudomonadota</taxon>
        <taxon>Betaproteobacteria</taxon>
        <taxon>Burkholderiales</taxon>
        <taxon>Burkholderiaceae</taxon>
        <taxon>Burkholderia</taxon>
        <taxon>pseudomallei group</taxon>
    </lineage>
</organism>
<dbReference type="AlphaFoldDB" id="A0A0E1W461"/>
<sequence length="50" mass="5650">MRRPAHRRIASSTAHARAHAARSTVVGAAWLRTFPARFALFTARRLPQPR</sequence>
<reference evidence="1" key="1">
    <citation type="submission" date="2009-05" db="EMBL/GenBank/DDBJ databases">
        <authorList>
            <person name="Harkins D.M."/>
            <person name="DeShazer D."/>
            <person name="Woods D.E."/>
            <person name="Brinkac L.M."/>
            <person name="Brown K.A."/>
            <person name="Hung G.C."/>
            <person name="Tuanyok A."/>
            <person name="Zhang B."/>
            <person name="Nierman W.C."/>
        </authorList>
    </citation>
    <scope>NUCLEOTIDE SEQUENCE [LARGE SCALE GENOMIC DNA]</scope>
    <source>
        <strain evidence="1">1710a</strain>
    </source>
</reference>
<dbReference type="Proteomes" id="UP000001812">
    <property type="component" value="Chromosome I"/>
</dbReference>
<proteinExistence type="predicted"/>
<dbReference type="EMBL" id="CM000832">
    <property type="protein sequence ID" value="EET07923.1"/>
    <property type="molecule type" value="Genomic_DNA"/>
</dbReference>
<evidence type="ECO:0000313" key="1">
    <source>
        <dbReference type="EMBL" id="EET07923.1"/>
    </source>
</evidence>
<name>A0A0E1W461_BURPE</name>
<dbReference type="HOGENOM" id="CLU_3115474_0_0_4"/>